<organism evidence="11 12">
    <name type="scientific">Paraburkholderia caledonica</name>
    <dbReference type="NCBI Taxonomy" id="134536"/>
    <lineage>
        <taxon>Bacteria</taxon>
        <taxon>Pseudomonadati</taxon>
        <taxon>Pseudomonadota</taxon>
        <taxon>Betaproteobacteria</taxon>
        <taxon>Burkholderiales</taxon>
        <taxon>Burkholderiaceae</taxon>
        <taxon>Paraburkholderia</taxon>
    </lineage>
</organism>
<feature type="repeat" description="TPR" evidence="8">
    <location>
        <begin position="228"/>
        <end position="261"/>
    </location>
</feature>
<comment type="caution">
    <text evidence="11">The sequence shown here is derived from an EMBL/GenBank/DDBJ whole genome shotgun (WGS) entry which is preliminary data.</text>
</comment>
<dbReference type="Gene3D" id="1.25.40.10">
    <property type="entry name" value="Tetratricopeptide repeat domain"/>
    <property type="match status" value="3"/>
</dbReference>
<keyword evidence="5 11" id="KW-0808">Transferase</keyword>
<evidence type="ECO:0000256" key="2">
    <source>
        <dbReference type="ARBA" id="ARBA00005386"/>
    </source>
</evidence>
<dbReference type="PANTHER" id="PTHR44835">
    <property type="entry name" value="UDP-N-ACETYLGLUCOSAMINE--PEPTIDE N-ACETYLGLUCOSAMINYLTRANSFERASE SPINDLY-RELATED"/>
    <property type="match status" value="1"/>
</dbReference>
<dbReference type="PROSITE" id="PS50005">
    <property type="entry name" value="TPR"/>
    <property type="match status" value="4"/>
</dbReference>
<dbReference type="Proteomes" id="UP001229486">
    <property type="component" value="Unassembled WGS sequence"/>
</dbReference>
<reference evidence="11" key="1">
    <citation type="submission" date="2023-07" db="EMBL/GenBank/DDBJ databases">
        <title>Sorghum-associated microbial communities from plants grown in Nebraska, USA.</title>
        <authorList>
            <person name="Schachtman D."/>
        </authorList>
    </citation>
    <scope>NUCLEOTIDE SEQUENCE</scope>
    <source>
        <strain evidence="11">DS1061</strain>
    </source>
</reference>
<protein>
    <recommendedName>
        <fullName evidence="3">protein O-GlcNAc transferase</fullName>
        <ecNumber evidence="3">2.4.1.255</ecNumber>
    </recommendedName>
</protein>
<name>A0AB73I6S3_9BURK</name>
<feature type="region of interest" description="Disordered" evidence="9">
    <location>
        <begin position="784"/>
        <end position="824"/>
    </location>
</feature>
<sequence>MSIQFDFSAPQPLSPEQQRAQDIALVMQSAIEQYHAGEVDDARALFEAIVEAVPNHPDANYNLGVIKVQTDRAVEAVAHFEVALGVRPSNGQYWVAYINALFQSDQTAAGWLAVEMAQQQGVNGPALNGLITQLAYPDRKLETVPNARPTTANNITLIVGETAAEAQQQEPAPQEEQREAAPVSIKTTKHRQAEKGELHKHNTLVHKGQIAESVAVARKLVARYPKDSECWRALSISLHKNSQFREVIPAARKAVELDPNDVICRLLLSDTLRHTGALAEAETQVRELLALVPDHAEAHRILGVTLIALGKRAEAIASCQRAADLAPRSAAVHSSLGTLYLGIGAMDLAEKALRLSLELEPTNSNARSNLLFCLTHNSTIDKAALYKEHCVFGQIHDVPSASNRRYPNKRNPDRKLRIGFVSGDFCNHAVAYYFLPIVRHLSRDPNLSLHFYYTFGLQDHMTEQLRAHAHAWNAVADMSDAALVKKIRDDNIDIVVDLSGHTAHTRIVALAQKPAPVQASWIGYPGTTGMAAFDYYIADRFVAPIDEFTEQFTEKLALLPSSTAYMPPPNCPPVNGLPALHKGYITYGSFNRLNKLSPEVIALWSTILRAQPTSRMVIGAIGSKLDEETYLDWFRAEGIDTSRLTFCPRTTLPVYMQQHHHVDLCLDTFPYVGSTTTLNALWMGVPTVTMPGISMPSRCGAGWLEQVGLHEFVARDKEEFVQKSIDLTRDLDALSRLRIGMRDRCQGSVPFQPEKVAGGLSIALRTMWKRWCVEETPSAFEATLPADWCPPPAPEDKPDLKSNSKADAKTDAKPETEPEVKTAA</sequence>
<feature type="compositionally biased region" description="Basic and acidic residues" evidence="9">
    <location>
        <begin position="794"/>
        <end position="824"/>
    </location>
</feature>
<dbReference type="EC" id="2.4.1.255" evidence="3"/>
<proteinExistence type="inferred from homology"/>
<dbReference type="Pfam" id="PF13844">
    <property type="entry name" value="Glyco_transf_41"/>
    <property type="match status" value="2"/>
</dbReference>
<dbReference type="InterPro" id="IPR011990">
    <property type="entry name" value="TPR-like_helical_dom_sf"/>
</dbReference>
<dbReference type="InterPro" id="IPR019734">
    <property type="entry name" value="TPR_rpt"/>
</dbReference>
<dbReference type="Gene3D" id="3.40.50.11380">
    <property type="match status" value="1"/>
</dbReference>
<evidence type="ECO:0000256" key="1">
    <source>
        <dbReference type="ARBA" id="ARBA00004922"/>
    </source>
</evidence>
<dbReference type="EMBL" id="JAURTK010000001">
    <property type="protein sequence ID" value="MDP9645715.1"/>
    <property type="molecule type" value="Genomic_DNA"/>
</dbReference>
<dbReference type="InterPro" id="IPR051939">
    <property type="entry name" value="Glycosyltr_41/O-GlcNAc_trsf"/>
</dbReference>
<evidence type="ECO:0000256" key="4">
    <source>
        <dbReference type="ARBA" id="ARBA00022676"/>
    </source>
</evidence>
<evidence type="ECO:0000256" key="8">
    <source>
        <dbReference type="PROSITE-ProRule" id="PRU00339"/>
    </source>
</evidence>
<comment type="similarity">
    <text evidence="2">Belongs to the glycosyltransferase 41 family. O-GlcNAc transferase subfamily.</text>
</comment>
<evidence type="ECO:0000313" key="11">
    <source>
        <dbReference type="EMBL" id="MDP9645715.1"/>
    </source>
</evidence>
<dbReference type="SUPFAM" id="SSF48452">
    <property type="entry name" value="TPR-like"/>
    <property type="match status" value="1"/>
</dbReference>
<gene>
    <name evidence="11" type="ORF">J2793_001137</name>
</gene>
<keyword evidence="7 8" id="KW-0802">TPR repeat</keyword>
<feature type="domain" description="O-GlcNAc transferase C-terminal" evidence="10">
    <location>
        <begin position="582"/>
        <end position="749"/>
    </location>
</feature>
<dbReference type="SUPFAM" id="SSF53756">
    <property type="entry name" value="UDP-Glycosyltransferase/glycogen phosphorylase"/>
    <property type="match status" value="1"/>
</dbReference>
<dbReference type="InterPro" id="IPR029489">
    <property type="entry name" value="OGT/SEC/SPY_C"/>
</dbReference>
<dbReference type="GO" id="GO:0097363">
    <property type="term" value="F:protein O-acetylglucosaminyltransferase activity"/>
    <property type="evidence" value="ECO:0007669"/>
    <property type="project" value="UniProtKB-EC"/>
</dbReference>
<dbReference type="AlphaFoldDB" id="A0AB73I6S3"/>
<feature type="repeat" description="TPR" evidence="8">
    <location>
        <begin position="296"/>
        <end position="329"/>
    </location>
</feature>
<evidence type="ECO:0000259" key="10">
    <source>
        <dbReference type="Pfam" id="PF13844"/>
    </source>
</evidence>
<dbReference type="Gene3D" id="3.40.50.2000">
    <property type="entry name" value="Glycogen Phosphorylase B"/>
    <property type="match status" value="1"/>
</dbReference>
<keyword evidence="6" id="KW-0677">Repeat</keyword>
<dbReference type="PANTHER" id="PTHR44835:SF1">
    <property type="entry name" value="PROTEIN O-GLCNAC TRANSFERASE"/>
    <property type="match status" value="1"/>
</dbReference>
<evidence type="ECO:0000313" key="12">
    <source>
        <dbReference type="Proteomes" id="UP001229486"/>
    </source>
</evidence>
<evidence type="ECO:0000256" key="5">
    <source>
        <dbReference type="ARBA" id="ARBA00022679"/>
    </source>
</evidence>
<comment type="pathway">
    <text evidence="1">Protein modification; protein glycosylation.</text>
</comment>
<dbReference type="SMART" id="SM00028">
    <property type="entry name" value="TPR"/>
    <property type="match status" value="5"/>
</dbReference>
<feature type="repeat" description="TPR" evidence="8">
    <location>
        <begin position="57"/>
        <end position="90"/>
    </location>
</feature>
<accession>A0AB73I6S3</accession>
<keyword evidence="4" id="KW-0328">Glycosyltransferase</keyword>
<dbReference type="RefSeq" id="WP_392392852.1">
    <property type="nucleotide sequence ID" value="NZ_JAURTK010000001.1"/>
</dbReference>
<dbReference type="Pfam" id="PF13432">
    <property type="entry name" value="TPR_16"/>
    <property type="match status" value="2"/>
</dbReference>
<evidence type="ECO:0000256" key="6">
    <source>
        <dbReference type="ARBA" id="ARBA00022737"/>
    </source>
</evidence>
<feature type="domain" description="O-GlcNAc transferase C-terminal" evidence="10">
    <location>
        <begin position="369"/>
        <end position="562"/>
    </location>
</feature>
<evidence type="ECO:0000256" key="7">
    <source>
        <dbReference type="ARBA" id="ARBA00022803"/>
    </source>
</evidence>
<feature type="repeat" description="TPR" evidence="8">
    <location>
        <begin position="330"/>
        <end position="363"/>
    </location>
</feature>
<evidence type="ECO:0000256" key="9">
    <source>
        <dbReference type="SAM" id="MobiDB-lite"/>
    </source>
</evidence>
<evidence type="ECO:0000256" key="3">
    <source>
        <dbReference type="ARBA" id="ARBA00011970"/>
    </source>
</evidence>